<name>A0AAV2LYK0_KNICA</name>
<evidence type="ECO:0000313" key="1">
    <source>
        <dbReference type="EMBL" id="CAL1606154.1"/>
    </source>
</evidence>
<reference evidence="1 2" key="1">
    <citation type="submission" date="2024-04" db="EMBL/GenBank/DDBJ databases">
        <authorList>
            <person name="Waldvogel A.-M."/>
            <person name="Schoenle A."/>
        </authorList>
    </citation>
    <scope>NUCLEOTIDE SEQUENCE [LARGE SCALE GENOMIC DNA]</scope>
</reference>
<dbReference type="Proteomes" id="UP001497482">
    <property type="component" value="Chromosome 5"/>
</dbReference>
<gene>
    <name evidence="1" type="ORF">KC01_LOCUS33392</name>
</gene>
<proteinExistence type="predicted"/>
<dbReference type="AlphaFoldDB" id="A0AAV2LYK0"/>
<protein>
    <submittedName>
        <fullName evidence="1">Uncharacterized protein</fullName>
    </submittedName>
</protein>
<accession>A0AAV2LYK0</accession>
<sequence>MDSLWMQSLYTAVTEPIHQQPIHFRVQDTRKSRPALKLELVNAGSQLKLHVFYMFVLELGDSQVCLKASVADRCEGHPPCSDGLQQAHSGRIRSRARGELCGHIEASPTPATLQSS</sequence>
<organism evidence="1 2">
    <name type="scientific">Knipowitschia caucasica</name>
    <name type="common">Caucasian dwarf goby</name>
    <name type="synonym">Pomatoschistus caucasicus</name>
    <dbReference type="NCBI Taxonomy" id="637954"/>
    <lineage>
        <taxon>Eukaryota</taxon>
        <taxon>Metazoa</taxon>
        <taxon>Chordata</taxon>
        <taxon>Craniata</taxon>
        <taxon>Vertebrata</taxon>
        <taxon>Euteleostomi</taxon>
        <taxon>Actinopterygii</taxon>
        <taxon>Neopterygii</taxon>
        <taxon>Teleostei</taxon>
        <taxon>Neoteleostei</taxon>
        <taxon>Acanthomorphata</taxon>
        <taxon>Gobiaria</taxon>
        <taxon>Gobiiformes</taxon>
        <taxon>Gobioidei</taxon>
        <taxon>Gobiidae</taxon>
        <taxon>Gobiinae</taxon>
        <taxon>Knipowitschia</taxon>
    </lineage>
</organism>
<dbReference type="EMBL" id="OZ035827">
    <property type="protein sequence ID" value="CAL1606154.1"/>
    <property type="molecule type" value="Genomic_DNA"/>
</dbReference>
<evidence type="ECO:0000313" key="2">
    <source>
        <dbReference type="Proteomes" id="UP001497482"/>
    </source>
</evidence>
<keyword evidence="2" id="KW-1185">Reference proteome</keyword>